<organism evidence="2 3">
    <name type="scientific">Fibrella rubiginis</name>
    <dbReference type="NCBI Taxonomy" id="2817060"/>
    <lineage>
        <taxon>Bacteria</taxon>
        <taxon>Pseudomonadati</taxon>
        <taxon>Bacteroidota</taxon>
        <taxon>Cytophagia</taxon>
        <taxon>Cytophagales</taxon>
        <taxon>Spirosomataceae</taxon>
        <taxon>Fibrella</taxon>
    </lineage>
</organism>
<accession>A0A939GGR6</accession>
<proteinExistence type="predicted"/>
<keyword evidence="2" id="KW-0176">Collagen</keyword>
<sequence>MRKLVFLSSFFAGLAIVTSLWLASCKGEVGPAGATGPAGPAGPAGAAGATGPAGASGASGVSSVIQYSFTARTWAATVGAQQTFSFTGVSDQVAAASTFACYIAVPSSNTAINSINWFQVPGVIRINDGSNNFDYGDYNTWLNTANGRSPVLAVRRESVGTSGALTAAVRIIMVPANDLRNGGRKAAVDFKDYNAVKAFYHLPD</sequence>
<dbReference type="RefSeq" id="WP_207363734.1">
    <property type="nucleotide sequence ID" value="NZ_JAFMYV010000002.1"/>
</dbReference>
<protein>
    <submittedName>
        <fullName evidence="2">Collagen-like protein</fullName>
    </submittedName>
</protein>
<dbReference type="Gene3D" id="1.20.5.320">
    <property type="entry name" value="6-Phosphogluconate Dehydrogenase, domain 3"/>
    <property type="match status" value="1"/>
</dbReference>
<evidence type="ECO:0000313" key="2">
    <source>
        <dbReference type="EMBL" id="MBO0936197.1"/>
    </source>
</evidence>
<dbReference type="AlphaFoldDB" id="A0A939GGR6"/>
<feature type="chain" id="PRO_5037810156" evidence="1">
    <location>
        <begin position="24"/>
        <end position="204"/>
    </location>
</feature>
<feature type="signal peptide" evidence="1">
    <location>
        <begin position="1"/>
        <end position="23"/>
    </location>
</feature>
<comment type="caution">
    <text evidence="2">The sequence shown here is derived from an EMBL/GenBank/DDBJ whole genome shotgun (WGS) entry which is preliminary data.</text>
</comment>
<evidence type="ECO:0000256" key="1">
    <source>
        <dbReference type="SAM" id="SignalP"/>
    </source>
</evidence>
<reference evidence="2" key="1">
    <citation type="submission" date="2021-03" db="EMBL/GenBank/DDBJ databases">
        <title>Fibrella sp. HMF5335 genome sequencing and assembly.</title>
        <authorList>
            <person name="Kang H."/>
            <person name="Kim H."/>
            <person name="Bae S."/>
            <person name="Joh K."/>
        </authorList>
    </citation>
    <scope>NUCLEOTIDE SEQUENCE</scope>
    <source>
        <strain evidence="2">HMF5335</strain>
    </source>
</reference>
<evidence type="ECO:0000313" key="3">
    <source>
        <dbReference type="Proteomes" id="UP000664034"/>
    </source>
</evidence>
<dbReference type="PROSITE" id="PS51257">
    <property type="entry name" value="PROKAR_LIPOPROTEIN"/>
    <property type="match status" value="1"/>
</dbReference>
<gene>
    <name evidence="2" type="ORF">J2I47_06530</name>
</gene>
<dbReference type="Proteomes" id="UP000664034">
    <property type="component" value="Unassembled WGS sequence"/>
</dbReference>
<keyword evidence="1" id="KW-0732">Signal</keyword>
<keyword evidence="3" id="KW-1185">Reference proteome</keyword>
<dbReference type="EMBL" id="JAFMYV010000002">
    <property type="protein sequence ID" value="MBO0936197.1"/>
    <property type="molecule type" value="Genomic_DNA"/>
</dbReference>
<name>A0A939GGR6_9BACT</name>